<dbReference type="AlphaFoldDB" id="A0A7I7U8P6"/>
<evidence type="ECO:0000313" key="3">
    <source>
        <dbReference type="Proteomes" id="UP000466554"/>
    </source>
</evidence>
<dbReference type="RefSeq" id="WP_163767451.1">
    <property type="nucleotide sequence ID" value="NZ_AP022598.1"/>
</dbReference>
<dbReference type="GO" id="GO:0008194">
    <property type="term" value="F:UDP-glycosyltransferase activity"/>
    <property type="evidence" value="ECO:0007669"/>
    <property type="project" value="InterPro"/>
</dbReference>
<dbReference type="PANTHER" id="PTHR48050">
    <property type="entry name" value="STEROL 3-BETA-GLUCOSYLTRANSFERASE"/>
    <property type="match status" value="1"/>
</dbReference>
<dbReference type="InterPro" id="IPR050426">
    <property type="entry name" value="Glycosyltransferase_28"/>
</dbReference>
<dbReference type="Pfam" id="PF06722">
    <property type="entry name" value="EryCIII-like_C"/>
    <property type="match status" value="1"/>
</dbReference>
<dbReference type="InterPro" id="IPR010610">
    <property type="entry name" value="EryCIII-like_C"/>
</dbReference>
<dbReference type="Proteomes" id="UP000466554">
    <property type="component" value="Chromosome"/>
</dbReference>
<reference evidence="2 3" key="1">
    <citation type="journal article" date="2019" name="Emerg. Microbes Infect.">
        <title>Comprehensive subspecies identification of 175 nontuberculous mycobacteria species based on 7547 genomic profiles.</title>
        <authorList>
            <person name="Matsumoto Y."/>
            <person name="Kinjo T."/>
            <person name="Motooka D."/>
            <person name="Nabeya D."/>
            <person name="Jung N."/>
            <person name="Uechi K."/>
            <person name="Horii T."/>
            <person name="Iida T."/>
            <person name="Fujita J."/>
            <person name="Nakamura S."/>
        </authorList>
    </citation>
    <scope>NUCLEOTIDE SEQUENCE [LARGE SCALE GENOMIC DNA]</scope>
    <source>
        <strain evidence="2 3">JCM 6367</strain>
    </source>
</reference>
<dbReference type="GO" id="GO:0016758">
    <property type="term" value="F:hexosyltransferase activity"/>
    <property type="evidence" value="ECO:0007669"/>
    <property type="project" value="UniProtKB-ARBA"/>
</dbReference>
<evidence type="ECO:0000259" key="1">
    <source>
        <dbReference type="Pfam" id="PF06722"/>
    </source>
</evidence>
<accession>A0A7I7U8P6</accession>
<feature type="domain" description="Erythromycin biosynthesis protein CIII-like C-terminal" evidence="1">
    <location>
        <begin position="303"/>
        <end position="402"/>
    </location>
</feature>
<sequence length="426" mass="46953">MKFVLASWGSRGEVEPCAAVGRELVRRGHEVRMAVPPDLVSYAAAAVPDTVGFGSDLQSMMDAYRDFWTGFFRRPWQIREMNKLLHEMWQPLNESWGEMSRTLTTLTDGADLLLTSNVGFEVQAANVAEYQRIPLATLHWYPMRPNGQLAPFLPAPLARSAMATYDWLSRGGWARKVEAEQRRELGLPRAGGPWPQRVVDRDPLEIQAYDEVCFPGLADEWSKWRTQRPFVGALTLELDTDADDEVASWIGAGTPPIFFGFGSMPVESPSETLAMIASACARLGERALVCAGWDDFGSIDQYDHVKVVGVVNFAAIFPLCRAVVHHGGSGTTALGLRAGVPTLILSTDANQALWGSQIKRLKVGTGRRFSGADEETLVSDLRTILQPRYRTRVRELSTQMTKPAEGAALAAALVEDFARSKTVGVR</sequence>
<name>A0A7I7U8P6_MYCPF</name>
<gene>
    <name evidence="2" type="ORF">MPRF_41520</name>
</gene>
<protein>
    <submittedName>
        <fullName evidence="2">Glycosyl transferase family 1</fullName>
    </submittedName>
</protein>
<dbReference type="EMBL" id="AP022598">
    <property type="protein sequence ID" value="BBY77253.1"/>
    <property type="molecule type" value="Genomic_DNA"/>
</dbReference>
<dbReference type="InterPro" id="IPR002213">
    <property type="entry name" value="UDP_glucos_trans"/>
</dbReference>
<keyword evidence="2" id="KW-0808">Transferase</keyword>
<evidence type="ECO:0000313" key="2">
    <source>
        <dbReference type="EMBL" id="BBY77253.1"/>
    </source>
</evidence>
<dbReference type="PANTHER" id="PTHR48050:SF13">
    <property type="entry name" value="STEROL 3-BETA-GLUCOSYLTRANSFERASE UGT80A2"/>
    <property type="match status" value="1"/>
</dbReference>
<dbReference type="FunFam" id="3.40.50.2000:FF:000009">
    <property type="entry name" value="Sterol 3-beta-glucosyltransferase UGT80A2"/>
    <property type="match status" value="1"/>
</dbReference>
<dbReference type="Gene3D" id="3.40.50.2000">
    <property type="entry name" value="Glycogen Phosphorylase B"/>
    <property type="match status" value="2"/>
</dbReference>
<dbReference type="GO" id="GO:0017000">
    <property type="term" value="P:antibiotic biosynthetic process"/>
    <property type="evidence" value="ECO:0007669"/>
    <property type="project" value="UniProtKB-ARBA"/>
</dbReference>
<dbReference type="SUPFAM" id="SSF53756">
    <property type="entry name" value="UDP-Glycosyltransferase/glycogen phosphorylase"/>
    <property type="match status" value="1"/>
</dbReference>
<proteinExistence type="predicted"/>
<organism evidence="2 3">
    <name type="scientific">Mycolicibacterium parafortuitum</name>
    <name type="common">Mycobacterium parafortuitum</name>
    <dbReference type="NCBI Taxonomy" id="39692"/>
    <lineage>
        <taxon>Bacteria</taxon>
        <taxon>Bacillati</taxon>
        <taxon>Actinomycetota</taxon>
        <taxon>Actinomycetes</taxon>
        <taxon>Mycobacteriales</taxon>
        <taxon>Mycobacteriaceae</taxon>
        <taxon>Mycolicibacterium</taxon>
    </lineage>
</organism>
<dbReference type="CDD" id="cd03784">
    <property type="entry name" value="GT1_Gtf-like"/>
    <property type="match status" value="1"/>
</dbReference>